<evidence type="ECO:0000256" key="1">
    <source>
        <dbReference type="ARBA" id="ARBA00023125"/>
    </source>
</evidence>
<feature type="domain" description="HTH CENPB-type" evidence="2">
    <location>
        <begin position="69"/>
        <end position="142"/>
    </location>
</feature>
<dbReference type="EMBL" id="SHOA02000023">
    <property type="protein sequence ID" value="TDH74198.1"/>
    <property type="molecule type" value="Genomic_DNA"/>
</dbReference>
<dbReference type="AlphaFoldDB" id="A0A976NZU4"/>
<dbReference type="GO" id="GO:0003677">
    <property type="term" value="F:DNA binding"/>
    <property type="evidence" value="ECO:0007669"/>
    <property type="project" value="UniProtKB-KW"/>
</dbReference>
<dbReference type="Gene3D" id="1.10.10.60">
    <property type="entry name" value="Homeodomain-like"/>
    <property type="match status" value="2"/>
</dbReference>
<evidence type="ECO:0000313" key="3">
    <source>
        <dbReference type="EMBL" id="TDH74198.1"/>
    </source>
</evidence>
<dbReference type="SUPFAM" id="SSF46689">
    <property type="entry name" value="Homeodomain-like"/>
    <property type="match status" value="1"/>
</dbReference>
<evidence type="ECO:0000259" key="2">
    <source>
        <dbReference type="PROSITE" id="PS51253"/>
    </source>
</evidence>
<accession>A0A976NZU4</accession>
<dbReference type="KEGG" id="blac:94344949"/>
<comment type="caution">
    <text evidence="3">The sequence shown here is derived from an EMBL/GenBank/DDBJ whole genome shotgun (WGS) entry which is preliminary data.</text>
</comment>
<dbReference type="OrthoDB" id="162969at2759"/>
<sequence length="214" mass="24457">MGRLSGLTKEQKLAIFRQSEKKPEWNQKQLGQWAAKTFELRNVPSQSSISVALRQAGKERSPNTKRPSVLVKSKVTKFPQLENEMVQWLEIQIINDTAISVAKVHEKAEEVLHQMKDSADGFVLSDAWIDTFIRRHMLNCPYEESDVETTDCDERQEPVKVRHAAVSKSLKNGKAGKTTRRLTKELVATRTPMAMHNDARIVGKRKRDHEQANQ</sequence>
<gene>
    <name evidence="3" type="ORF">CCR75_001173</name>
</gene>
<name>A0A976NZU4_BRELC</name>
<dbReference type="GeneID" id="94344949"/>
<dbReference type="Proteomes" id="UP000294530">
    <property type="component" value="Unassembled WGS sequence"/>
</dbReference>
<keyword evidence="4" id="KW-1185">Reference proteome</keyword>
<protein>
    <recommendedName>
        <fullName evidence="2">HTH CENPB-type domain-containing protein</fullName>
    </recommendedName>
</protein>
<dbReference type="SMART" id="SM00674">
    <property type="entry name" value="CENPB"/>
    <property type="match status" value="1"/>
</dbReference>
<evidence type="ECO:0000313" key="4">
    <source>
        <dbReference type="Proteomes" id="UP000294530"/>
    </source>
</evidence>
<dbReference type="InterPro" id="IPR009057">
    <property type="entry name" value="Homeodomain-like_sf"/>
</dbReference>
<dbReference type="PROSITE" id="PS51253">
    <property type="entry name" value="HTH_CENPB"/>
    <property type="match status" value="1"/>
</dbReference>
<proteinExistence type="predicted"/>
<dbReference type="InterPro" id="IPR006600">
    <property type="entry name" value="HTH_CenpB_DNA-bd_dom"/>
</dbReference>
<dbReference type="RefSeq" id="XP_067823696.1">
    <property type="nucleotide sequence ID" value="XM_067959278.1"/>
</dbReference>
<keyword evidence="1" id="KW-0238">DNA-binding</keyword>
<organism evidence="3 4">
    <name type="scientific">Bremia lactucae</name>
    <name type="common">Lettuce downy mildew</name>
    <dbReference type="NCBI Taxonomy" id="4779"/>
    <lineage>
        <taxon>Eukaryota</taxon>
        <taxon>Sar</taxon>
        <taxon>Stramenopiles</taxon>
        <taxon>Oomycota</taxon>
        <taxon>Peronosporomycetes</taxon>
        <taxon>Peronosporales</taxon>
        <taxon>Peronosporaceae</taxon>
        <taxon>Bremia</taxon>
    </lineage>
</organism>
<reference evidence="3 4" key="1">
    <citation type="journal article" date="2021" name="Genome Biol.">
        <title>AFLAP: assembly-free linkage analysis pipeline using k-mers from genome sequencing data.</title>
        <authorList>
            <person name="Fletcher K."/>
            <person name="Zhang L."/>
            <person name="Gil J."/>
            <person name="Han R."/>
            <person name="Cavanaugh K."/>
            <person name="Michelmore R."/>
        </authorList>
    </citation>
    <scope>NUCLEOTIDE SEQUENCE [LARGE SCALE GENOMIC DNA]</scope>
    <source>
        <strain evidence="3 4">SF5</strain>
    </source>
</reference>
<dbReference type="Pfam" id="PF03221">
    <property type="entry name" value="HTH_Tnp_Tc5"/>
    <property type="match status" value="1"/>
</dbReference>